<evidence type="ECO:0000313" key="3">
    <source>
        <dbReference type="Proteomes" id="UP000606494"/>
    </source>
</evidence>
<name>A0ABR7Y2J3_9SPHI</name>
<dbReference type="RefSeq" id="WP_190308681.1">
    <property type="nucleotide sequence ID" value="NZ_JACNYK010000002.1"/>
</dbReference>
<dbReference type="EMBL" id="JACNYK010000002">
    <property type="protein sequence ID" value="MBD1425524.1"/>
    <property type="molecule type" value="Genomic_DNA"/>
</dbReference>
<proteinExistence type="predicted"/>
<comment type="caution">
    <text evidence="2">The sequence shown here is derived from an EMBL/GenBank/DDBJ whole genome shotgun (WGS) entry which is preliminary data.</text>
</comment>
<dbReference type="Proteomes" id="UP000606494">
    <property type="component" value="Unassembled WGS sequence"/>
</dbReference>
<dbReference type="InterPro" id="IPR032185">
    <property type="entry name" value="DUF5017"/>
</dbReference>
<dbReference type="Pfam" id="PF16409">
    <property type="entry name" value="DUF5017"/>
    <property type="match status" value="1"/>
</dbReference>
<organism evidence="2 3">
    <name type="scientific">Sphingobacterium arenae</name>
    <dbReference type="NCBI Taxonomy" id="1280598"/>
    <lineage>
        <taxon>Bacteria</taxon>
        <taxon>Pseudomonadati</taxon>
        <taxon>Bacteroidota</taxon>
        <taxon>Sphingobacteriia</taxon>
        <taxon>Sphingobacteriales</taxon>
        <taxon>Sphingobacteriaceae</taxon>
        <taxon>Sphingobacterium</taxon>
    </lineage>
</organism>
<feature type="domain" description="DUF5017" evidence="1">
    <location>
        <begin position="18"/>
        <end position="191"/>
    </location>
</feature>
<keyword evidence="3" id="KW-1185">Reference proteome</keyword>
<sequence>MKKIFIYFLAVGFLLETSCDDSLEITAAHDFDIVIEKSTYAVDEEITFQLSGEPGIITFYSGEIGCDYEYRNGRIVPPGEATLSFNNRVIYGTQPNQFSVLASTDYSGLRNIDAIKSAKWIDITDRFTLATTDAYVPAGVADLADVVAEGMPLYIAFRFIQDPATNAAPRTWNINNLALTSITTIGATLLANHLTGGFELFYVGPKETSGRSSVASGSITLRANSNWSSVPAYTEDWCVSKGFDFGAKDLGPDRPVKVKGNSDAKTETFTYSYTKPGTYKAYFVATNATIKEQETIIKEVTIEIIP</sequence>
<evidence type="ECO:0000259" key="1">
    <source>
        <dbReference type="Pfam" id="PF16409"/>
    </source>
</evidence>
<accession>A0ABR7Y2J3</accession>
<evidence type="ECO:0000313" key="2">
    <source>
        <dbReference type="EMBL" id="MBD1425524.1"/>
    </source>
</evidence>
<reference evidence="2 3" key="1">
    <citation type="submission" date="2020-08" db="EMBL/GenBank/DDBJ databases">
        <title>Sphingobacterium sp. DN00404 isolated from aquaculture water.</title>
        <authorList>
            <person name="Zhang M."/>
        </authorList>
    </citation>
    <scope>NUCLEOTIDE SEQUENCE [LARGE SCALE GENOMIC DNA]</scope>
    <source>
        <strain evidence="2 3">KCTC 32294</strain>
    </source>
</reference>
<gene>
    <name evidence="2" type="ORF">H8B17_08030</name>
</gene>
<protein>
    <submittedName>
        <fullName evidence="2">DUF5017 domain-containing protein</fullName>
    </submittedName>
</protein>